<organism evidence="8 9">
    <name type="scientific">Microbacterium testaceum</name>
    <name type="common">Aureobacterium testaceum</name>
    <name type="synonym">Brevibacterium testaceum</name>
    <dbReference type="NCBI Taxonomy" id="2033"/>
    <lineage>
        <taxon>Bacteria</taxon>
        <taxon>Bacillati</taxon>
        <taxon>Actinomycetota</taxon>
        <taxon>Actinomycetes</taxon>
        <taxon>Micrococcales</taxon>
        <taxon>Microbacteriaceae</taxon>
        <taxon>Microbacterium</taxon>
    </lineage>
</organism>
<evidence type="ECO:0000259" key="6">
    <source>
        <dbReference type="Pfam" id="PF00703"/>
    </source>
</evidence>
<evidence type="ECO:0000256" key="1">
    <source>
        <dbReference type="ARBA" id="ARBA00000829"/>
    </source>
</evidence>
<gene>
    <name evidence="8" type="ORF">RSA3_07785</name>
</gene>
<dbReference type="GO" id="GO:0006516">
    <property type="term" value="P:glycoprotein catabolic process"/>
    <property type="evidence" value="ECO:0007669"/>
    <property type="project" value="TreeGrafter"/>
</dbReference>
<name>A0A147F8G5_MICTE</name>
<comment type="caution">
    <text evidence="8">The sequence shown here is derived from an EMBL/GenBank/DDBJ whole genome shotgun (WGS) entry which is preliminary data.</text>
</comment>
<evidence type="ECO:0000256" key="2">
    <source>
        <dbReference type="ARBA" id="ARBA00007401"/>
    </source>
</evidence>
<evidence type="ECO:0000313" key="9">
    <source>
        <dbReference type="Proteomes" id="UP000072189"/>
    </source>
</evidence>
<comment type="catalytic activity">
    <reaction evidence="1">
        <text>Hydrolysis of terminal, non-reducing beta-D-mannose residues in beta-D-mannosides.</text>
        <dbReference type="EC" id="3.2.1.25"/>
    </reaction>
</comment>
<dbReference type="PANTHER" id="PTHR43730:SF1">
    <property type="entry name" value="BETA-MANNOSIDASE"/>
    <property type="match status" value="1"/>
</dbReference>
<evidence type="ECO:0000256" key="4">
    <source>
        <dbReference type="ARBA" id="ARBA00022801"/>
    </source>
</evidence>
<dbReference type="Pfam" id="PF00703">
    <property type="entry name" value="Glyco_hydro_2"/>
    <property type="match status" value="1"/>
</dbReference>
<dbReference type="InterPro" id="IPR036156">
    <property type="entry name" value="Beta-gal/glucu_dom_sf"/>
</dbReference>
<keyword evidence="5" id="KW-0326">Glycosidase</keyword>
<dbReference type="AlphaFoldDB" id="A0A147F8G5"/>
<dbReference type="PANTHER" id="PTHR43730">
    <property type="entry name" value="BETA-MANNOSIDASE"/>
    <property type="match status" value="1"/>
</dbReference>
<protein>
    <recommendedName>
        <fullName evidence="3">beta-mannosidase</fullName>
        <ecNumber evidence="3">3.2.1.25</ecNumber>
    </recommendedName>
</protein>
<dbReference type="InterPro" id="IPR006102">
    <property type="entry name" value="Ig-like_GH2"/>
</dbReference>
<dbReference type="GO" id="GO:0005975">
    <property type="term" value="P:carbohydrate metabolic process"/>
    <property type="evidence" value="ECO:0007669"/>
    <property type="project" value="InterPro"/>
</dbReference>
<dbReference type="GO" id="GO:0004567">
    <property type="term" value="F:beta-mannosidase activity"/>
    <property type="evidence" value="ECO:0007669"/>
    <property type="project" value="UniProtKB-EC"/>
</dbReference>
<dbReference type="Proteomes" id="UP000072189">
    <property type="component" value="Unassembled WGS sequence"/>
</dbReference>
<dbReference type="FunFam" id="3.20.20.80:FF:000050">
    <property type="entry name" value="Beta-mannosidase B"/>
    <property type="match status" value="1"/>
</dbReference>
<keyword evidence="4" id="KW-0378">Hydrolase</keyword>
<sequence>MMYHPLDEGWTLTLLRGDRPDAYAALDDGIPATVPGVVHTDLLAAGLMADPFPGAQEAELAWIGESDWRYRSTFSWRPTLDDARVDLVAEGLDTVATVRINDVVVLETVNQHRSYRADLAAVLREGENSVEIDFRSPVRYAREREEVLGERPHSYAHPFNTIRKSACNFGWDWGPDFATAGIWRPLGLQEWAHVRIAAVRPVVDIVDGIPHLTAHVDLEWQGDDEEPVTVEIEVAGASARVEARPGQPVVIDLDVPDAEPWWPRGYGEARLYDLAVRVGDGVDEATRWSRAIGFRRVEVDIAPDEQGSPFSVRINGRDVYVHGANWIPDDVFVTRITPESLAASITDATDAGLNLLRVWGGGLYESDDFYDICDREGVLVWQDFLLACAAYSEDAELWDEFEAEAREAVTRLTSHPSLVIWNGGNENIWGYVDWKWRSRLNGRTWGEGYYRDLFPRIVAELAPTTFYSDGSPFSFSSYVHPNDDAHGTMHIWDVWNTRDYDGYRAYHPRFVSEFGFQGPPAFSTLESVVRDEPRSPFGREMLAHQKANEGNDKLERGLGAHLPAPGDYADWHWTMQLNQARAVSFGIEWFRSLFPLNRGWIVWQLNDCWPVVSWAAVDSHRHRKPLWYELRRVSAPRLLTIQPALDGDGLRVTLHNDSDEAITGRVELRREGLDGTVLASLTLDLEVAARSAWTAPIDASLAVAGDPSREVLVAESSSGERGLHYFVEDTALALVDATEVRARAVADGYEVTLTAQTLVKDATLLVDLVDPAARVDSGMVTLTAGERHVFRVSGPAGIDPAAFARAGVLRSANDLVARALVR</sequence>
<dbReference type="EC" id="3.2.1.25" evidence="3"/>
<accession>A0A147F8G5</accession>
<dbReference type="Pfam" id="PF22666">
    <property type="entry name" value="Glyco_hydro_2_N2"/>
    <property type="match status" value="1"/>
</dbReference>
<dbReference type="InterPro" id="IPR017853">
    <property type="entry name" value="GH"/>
</dbReference>
<dbReference type="SUPFAM" id="SSF51445">
    <property type="entry name" value="(Trans)glycosidases"/>
    <property type="match status" value="1"/>
</dbReference>
<dbReference type="InterPro" id="IPR013783">
    <property type="entry name" value="Ig-like_fold"/>
</dbReference>
<feature type="domain" description="Beta-mannosidase-like galactose-binding" evidence="7">
    <location>
        <begin position="29"/>
        <end position="184"/>
    </location>
</feature>
<dbReference type="Gene3D" id="2.60.40.10">
    <property type="entry name" value="Immunoglobulins"/>
    <property type="match status" value="1"/>
</dbReference>
<evidence type="ECO:0000256" key="5">
    <source>
        <dbReference type="ARBA" id="ARBA00023295"/>
    </source>
</evidence>
<dbReference type="PATRIC" id="fig|2033.7.peg.2217"/>
<evidence type="ECO:0000259" key="7">
    <source>
        <dbReference type="Pfam" id="PF22666"/>
    </source>
</evidence>
<dbReference type="InterPro" id="IPR054593">
    <property type="entry name" value="Beta-mannosidase-like_N2"/>
</dbReference>
<dbReference type="SUPFAM" id="SSF49303">
    <property type="entry name" value="beta-Galactosidase/glucuronidase domain"/>
    <property type="match status" value="1"/>
</dbReference>
<dbReference type="EMBL" id="LDRV01000043">
    <property type="protein sequence ID" value="KTS12834.1"/>
    <property type="molecule type" value="Genomic_DNA"/>
</dbReference>
<dbReference type="InterPro" id="IPR008979">
    <property type="entry name" value="Galactose-bd-like_sf"/>
</dbReference>
<feature type="domain" description="Glycoside hydrolase family 2 immunoglobulin-like beta-sandwich" evidence="6">
    <location>
        <begin position="204"/>
        <end position="295"/>
    </location>
</feature>
<proteinExistence type="inferred from homology"/>
<dbReference type="SUPFAM" id="SSF49785">
    <property type="entry name" value="Galactose-binding domain-like"/>
    <property type="match status" value="1"/>
</dbReference>
<dbReference type="Gene3D" id="2.60.120.260">
    <property type="entry name" value="Galactose-binding domain-like"/>
    <property type="match status" value="1"/>
</dbReference>
<evidence type="ECO:0000313" key="8">
    <source>
        <dbReference type="EMBL" id="KTS12834.1"/>
    </source>
</evidence>
<dbReference type="Gene3D" id="3.20.20.80">
    <property type="entry name" value="Glycosidases"/>
    <property type="match status" value="1"/>
</dbReference>
<evidence type="ECO:0000256" key="3">
    <source>
        <dbReference type="ARBA" id="ARBA00012754"/>
    </source>
</evidence>
<comment type="similarity">
    <text evidence="2">Belongs to the glycosyl hydrolase 2 family.</text>
</comment>
<reference evidence="8 9" key="1">
    <citation type="journal article" date="2016" name="Front. Microbiol.">
        <title>Genomic Resource of Rice Seed Associated Bacteria.</title>
        <authorList>
            <person name="Midha S."/>
            <person name="Bansal K."/>
            <person name="Sharma S."/>
            <person name="Kumar N."/>
            <person name="Patil P.P."/>
            <person name="Chaudhry V."/>
            <person name="Patil P.B."/>
        </authorList>
    </citation>
    <scope>NUCLEOTIDE SEQUENCE [LARGE SCALE GENOMIC DNA]</scope>
    <source>
        <strain evidence="8 9">RSA3</strain>
    </source>
</reference>
<dbReference type="InterPro" id="IPR050887">
    <property type="entry name" value="Beta-mannosidase_GH2"/>
</dbReference>